<feature type="transmembrane region" description="Helical" evidence="2">
    <location>
        <begin position="6"/>
        <end position="24"/>
    </location>
</feature>
<comment type="caution">
    <text evidence="3">The sequence shown here is derived from an EMBL/GenBank/DDBJ whole genome shotgun (WGS) entry which is preliminary data.</text>
</comment>
<dbReference type="EMBL" id="JBBKZS010000016">
    <property type="protein sequence ID" value="MEJ8858327.1"/>
    <property type="molecule type" value="Genomic_DNA"/>
</dbReference>
<organism evidence="3 4">
    <name type="scientific">Variovorax robiniae</name>
    <dbReference type="NCBI Taxonomy" id="1836199"/>
    <lineage>
        <taxon>Bacteria</taxon>
        <taxon>Pseudomonadati</taxon>
        <taxon>Pseudomonadota</taxon>
        <taxon>Betaproteobacteria</taxon>
        <taxon>Burkholderiales</taxon>
        <taxon>Comamonadaceae</taxon>
        <taxon>Variovorax</taxon>
    </lineage>
</organism>
<keyword evidence="2" id="KW-0472">Membrane</keyword>
<evidence type="ECO:0000313" key="3">
    <source>
        <dbReference type="EMBL" id="MEJ8858327.1"/>
    </source>
</evidence>
<dbReference type="RefSeq" id="WP_340338391.1">
    <property type="nucleotide sequence ID" value="NZ_JBBKZS010000016.1"/>
</dbReference>
<proteinExistence type="predicted"/>
<dbReference type="Proteomes" id="UP001367030">
    <property type="component" value="Unassembled WGS sequence"/>
</dbReference>
<protein>
    <recommendedName>
        <fullName evidence="5">CcoQ/FixQ family Cbb3-type cytochrome c oxidase assembly chaperone</fullName>
    </recommendedName>
</protein>
<keyword evidence="4" id="KW-1185">Reference proteome</keyword>
<evidence type="ECO:0000256" key="1">
    <source>
        <dbReference type="SAM" id="MobiDB-lite"/>
    </source>
</evidence>
<evidence type="ECO:0000313" key="4">
    <source>
        <dbReference type="Proteomes" id="UP001367030"/>
    </source>
</evidence>
<keyword evidence="2" id="KW-0812">Transmembrane</keyword>
<feature type="region of interest" description="Disordered" evidence="1">
    <location>
        <begin position="30"/>
        <end position="51"/>
    </location>
</feature>
<name>A0ABU8XEN5_9BURK</name>
<reference evidence="3 4" key="1">
    <citation type="submission" date="2024-03" db="EMBL/GenBank/DDBJ databases">
        <title>Novel species of the genus Variovorax.</title>
        <authorList>
            <person name="Liu Q."/>
            <person name="Xin Y.-H."/>
        </authorList>
    </citation>
    <scope>NUCLEOTIDE SEQUENCE [LARGE SCALE GENOMIC DNA]</scope>
    <source>
        <strain evidence="3 4">KACC 18901</strain>
    </source>
</reference>
<keyword evidence="2" id="KW-1133">Transmembrane helix</keyword>
<gene>
    <name evidence="3" type="ORF">WKW79_27420</name>
</gene>
<sequence length="51" mass="5452">MGLILLEAFLAGAVLVLIVWWTMFSGRKGGEIDHGDDAPGAPEDAKPSKRD</sequence>
<evidence type="ECO:0008006" key="5">
    <source>
        <dbReference type="Google" id="ProtNLM"/>
    </source>
</evidence>
<accession>A0ABU8XEN5</accession>
<evidence type="ECO:0000256" key="2">
    <source>
        <dbReference type="SAM" id="Phobius"/>
    </source>
</evidence>